<gene>
    <name evidence="12" type="ORF">SAMN02745196_00652</name>
</gene>
<keyword evidence="6 10" id="KW-0274">FAD</keyword>
<feature type="binding site" evidence="11">
    <location>
        <position position="294"/>
    </location>
    <ligand>
        <name>Mg(2+)</name>
        <dbReference type="ChEBI" id="CHEBI:18420"/>
    </ligand>
</feature>
<dbReference type="Pfam" id="PF02424">
    <property type="entry name" value="ApbE"/>
    <property type="match status" value="1"/>
</dbReference>
<evidence type="ECO:0000313" key="12">
    <source>
        <dbReference type="EMBL" id="SHH52220.1"/>
    </source>
</evidence>
<proteinExistence type="inferred from homology"/>
<dbReference type="RefSeq" id="WP_072829998.1">
    <property type="nucleotide sequence ID" value="NZ_FQXP01000003.1"/>
</dbReference>
<evidence type="ECO:0000256" key="10">
    <source>
        <dbReference type="PIRNR" id="PIRNR006268"/>
    </source>
</evidence>
<evidence type="ECO:0000256" key="3">
    <source>
        <dbReference type="ARBA" id="ARBA00022630"/>
    </source>
</evidence>
<comment type="catalytic activity">
    <reaction evidence="9 10">
        <text>L-threonyl-[protein] + FAD = FMN-L-threonyl-[protein] + AMP + H(+)</text>
        <dbReference type="Rhea" id="RHEA:36847"/>
        <dbReference type="Rhea" id="RHEA-COMP:11060"/>
        <dbReference type="Rhea" id="RHEA-COMP:11061"/>
        <dbReference type="ChEBI" id="CHEBI:15378"/>
        <dbReference type="ChEBI" id="CHEBI:30013"/>
        <dbReference type="ChEBI" id="CHEBI:57692"/>
        <dbReference type="ChEBI" id="CHEBI:74257"/>
        <dbReference type="ChEBI" id="CHEBI:456215"/>
        <dbReference type="EC" id="2.7.1.180"/>
    </reaction>
</comment>
<reference evidence="12 13" key="1">
    <citation type="submission" date="2016-11" db="EMBL/GenBank/DDBJ databases">
        <authorList>
            <person name="Jaros S."/>
            <person name="Januszkiewicz K."/>
            <person name="Wedrychowicz H."/>
        </authorList>
    </citation>
    <scope>NUCLEOTIDE SEQUENCE [LARGE SCALE GENOMIC DNA]</scope>
    <source>
        <strain evidence="12 13">DSM 3089</strain>
    </source>
</reference>
<name>A0A1M5TNH0_9CLOT</name>
<keyword evidence="12" id="KW-0449">Lipoprotein</keyword>
<dbReference type="OrthoDB" id="9778595at2"/>
<evidence type="ECO:0000256" key="11">
    <source>
        <dbReference type="PIRSR" id="PIRSR006268-2"/>
    </source>
</evidence>
<dbReference type="Proteomes" id="UP000184526">
    <property type="component" value="Unassembled WGS sequence"/>
</dbReference>
<evidence type="ECO:0000256" key="2">
    <source>
        <dbReference type="ARBA" id="ARBA00016337"/>
    </source>
</evidence>
<dbReference type="EC" id="2.7.1.180" evidence="1 10"/>
<dbReference type="InterPro" id="IPR003374">
    <property type="entry name" value="ApbE-like_sf"/>
</dbReference>
<protein>
    <recommendedName>
        <fullName evidence="2 10">FAD:protein FMN transferase</fullName>
        <ecNumber evidence="1 10">2.7.1.180</ecNumber>
    </recommendedName>
    <alternativeName>
        <fullName evidence="8 10">Flavin transferase</fullName>
    </alternativeName>
</protein>
<dbReference type="GO" id="GO:0046872">
    <property type="term" value="F:metal ion binding"/>
    <property type="evidence" value="ECO:0007669"/>
    <property type="project" value="UniProtKB-UniRule"/>
</dbReference>
<feature type="binding site" evidence="11">
    <location>
        <position position="176"/>
    </location>
    <ligand>
        <name>Mg(2+)</name>
        <dbReference type="ChEBI" id="CHEBI:18420"/>
    </ligand>
</feature>
<keyword evidence="4 10" id="KW-0808">Transferase</keyword>
<dbReference type="PANTHER" id="PTHR30040">
    <property type="entry name" value="THIAMINE BIOSYNTHESIS LIPOPROTEIN APBE"/>
    <property type="match status" value="1"/>
</dbReference>
<dbReference type="GO" id="GO:0016740">
    <property type="term" value="F:transferase activity"/>
    <property type="evidence" value="ECO:0007669"/>
    <property type="project" value="UniProtKB-UniRule"/>
</dbReference>
<dbReference type="SUPFAM" id="SSF143631">
    <property type="entry name" value="ApbE-like"/>
    <property type="match status" value="1"/>
</dbReference>
<dbReference type="AlphaFoldDB" id="A0A1M5TNH0"/>
<evidence type="ECO:0000256" key="9">
    <source>
        <dbReference type="ARBA" id="ARBA00048540"/>
    </source>
</evidence>
<keyword evidence="7 10" id="KW-0460">Magnesium</keyword>
<keyword evidence="5 10" id="KW-0479">Metal-binding</keyword>
<dbReference type="PANTHER" id="PTHR30040:SF2">
    <property type="entry name" value="FAD:PROTEIN FMN TRANSFERASE"/>
    <property type="match status" value="1"/>
</dbReference>
<keyword evidence="3 10" id="KW-0285">Flavoprotein</keyword>
<organism evidence="12 13">
    <name type="scientific">Clostridium collagenovorans DSM 3089</name>
    <dbReference type="NCBI Taxonomy" id="1121306"/>
    <lineage>
        <taxon>Bacteria</taxon>
        <taxon>Bacillati</taxon>
        <taxon>Bacillota</taxon>
        <taxon>Clostridia</taxon>
        <taxon>Eubacteriales</taxon>
        <taxon>Clostridiaceae</taxon>
        <taxon>Clostridium</taxon>
    </lineage>
</organism>
<evidence type="ECO:0000256" key="8">
    <source>
        <dbReference type="ARBA" id="ARBA00031306"/>
    </source>
</evidence>
<evidence type="ECO:0000256" key="5">
    <source>
        <dbReference type="ARBA" id="ARBA00022723"/>
    </source>
</evidence>
<comment type="cofactor">
    <cofactor evidence="11">
        <name>Mg(2+)</name>
        <dbReference type="ChEBI" id="CHEBI:18420"/>
    </cofactor>
    <cofactor evidence="11">
        <name>Mn(2+)</name>
        <dbReference type="ChEBI" id="CHEBI:29035"/>
    </cofactor>
    <text evidence="11">Magnesium. Can also use manganese.</text>
</comment>
<dbReference type="EMBL" id="FQXP01000003">
    <property type="protein sequence ID" value="SHH52220.1"/>
    <property type="molecule type" value="Genomic_DNA"/>
</dbReference>
<keyword evidence="13" id="KW-1185">Reference proteome</keyword>
<evidence type="ECO:0000256" key="4">
    <source>
        <dbReference type="ARBA" id="ARBA00022679"/>
    </source>
</evidence>
<evidence type="ECO:0000313" key="13">
    <source>
        <dbReference type="Proteomes" id="UP000184526"/>
    </source>
</evidence>
<dbReference type="STRING" id="1121306.SAMN02745196_00652"/>
<evidence type="ECO:0000256" key="1">
    <source>
        <dbReference type="ARBA" id="ARBA00011955"/>
    </source>
</evidence>
<comment type="similarity">
    <text evidence="10">Belongs to the ApbE family.</text>
</comment>
<evidence type="ECO:0000256" key="6">
    <source>
        <dbReference type="ARBA" id="ARBA00022827"/>
    </source>
</evidence>
<accession>A0A1M5TNH0</accession>
<evidence type="ECO:0000256" key="7">
    <source>
        <dbReference type="ARBA" id="ARBA00022842"/>
    </source>
</evidence>
<dbReference type="PIRSF" id="PIRSF006268">
    <property type="entry name" value="ApbE"/>
    <property type="match status" value="1"/>
</dbReference>
<sequence length="346" mass="38620">MKNKFFIKFTSCVLLLVLLFNLVGCTKKTKKPIERTDFMLGTICSIKIYNKSDESILDKGFDKIKDIENKMSLNIKESDIYKLYELSGKEPLKVSDDTFKVLKMGKEFGDISNGHFDITIGPLSKLWNIGTPEAKVPSEDELKETLPLIDYSKLTLDEKNKTAKLENEGMMVDLGGIAKGYAADEVAKVLKENGVKNAIINLGGNVFTLGKNTNNTEWNIGIQNPFEGRGDAVGSVKVENKSIVTSGIYERYVEENGKKYHHILNPKTGYPYDNEIAGVTIITDESILGDALSTTVFSLGLHEGLDFINKRKDAEAIFITKDNKIYLSNGIKENFKLLDNSFTIEN</sequence>
<feature type="binding site" evidence="11">
    <location>
        <position position="290"/>
    </location>
    <ligand>
        <name>Mg(2+)</name>
        <dbReference type="ChEBI" id="CHEBI:18420"/>
    </ligand>
</feature>
<dbReference type="Gene3D" id="3.10.520.10">
    <property type="entry name" value="ApbE-like domains"/>
    <property type="match status" value="1"/>
</dbReference>
<dbReference type="InterPro" id="IPR024932">
    <property type="entry name" value="ApbE"/>
</dbReference>